<keyword evidence="2" id="KW-0238">DNA-binding</keyword>
<evidence type="ECO:0000256" key="2">
    <source>
        <dbReference type="ARBA" id="ARBA00023125"/>
    </source>
</evidence>
<dbReference type="AlphaFoldDB" id="A0A426XHM8"/>
<evidence type="ECO:0000256" key="3">
    <source>
        <dbReference type="ARBA" id="ARBA00023163"/>
    </source>
</evidence>
<evidence type="ECO:0000256" key="4">
    <source>
        <dbReference type="ARBA" id="ARBA00023242"/>
    </source>
</evidence>
<comment type="caution">
    <text evidence="7">The sequence shown here is derived from an EMBL/GenBank/DDBJ whole genome shotgun (WGS) entry which is preliminary data.</text>
</comment>
<feature type="region of interest" description="Disordered" evidence="5">
    <location>
        <begin position="207"/>
        <end position="227"/>
    </location>
</feature>
<dbReference type="InterPro" id="IPR036093">
    <property type="entry name" value="NAC_dom_sf"/>
</dbReference>
<feature type="compositionally biased region" description="Low complexity" evidence="5">
    <location>
        <begin position="215"/>
        <end position="227"/>
    </location>
</feature>
<evidence type="ECO:0000313" key="7">
    <source>
        <dbReference type="EMBL" id="RRT39009.1"/>
    </source>
</evidence>
<evidence type="ECO:0000256" key="5">
    <source>
        <dbReference type="SAM" id="MobiDB-lite"/>
    </source>
</evidence>
<dbReference type="SUPFAM" id="SSF101941">
    <property type="entry name" value="NAC domain"/>
    <property type="match status" value="1"/>
</dbReference>
<dbReference type="GO" id="GO:0006355">
    <property type="term" value="P:regulation of DNA-templated transcription"/>
    <property type="evidence" value="ECO:0007669"/>
    <property type="project" value="InterPro"/>
</dbReference>
<dbReference type="PANTHER" id="PTHR31744">
    <property type="entry name" value="PROTEIN CUP-SHAPED COTYLEDON 2-RELATED"/>
    <property type="match status" value="1"/>
</dbReference>
<proteinExistence type="predicted"/>
<dbReference type="Proteomes" id="UP000287651">
    <property type="component" value="Unassembled WGS sequence"/>
</dbReference>
<protein>
    <recommendedName>
        <fullName evidence="6">NAC domain-containing protein</fullName>
    </recommendedName>
</protein>
<organism evidence="7 8">
    <name type="scientific">Ensete ventricosum</name>
    <name type="common">Abyssinian banana</name>
    <name type="synonym">Musa ensete</name>
    <dbReference type="NCBI Taxonomy" id="4639"/>
    <lineage>
        <taxon>Eukaryota</taxon>
        <taxon>Viridiplantae</taxon>
        <taxon>Streptophyta</taxon>
        <taxon>Embryophyta</taxon>
        <taxon>Tracheophyta</taxon>
        <taxon>Spermatophyta</taxon>
        <taxon>Magnoliopsida</taxon>
        <taxon>Liliopsida</taxon>
        <taxon>Zingiberales</taxon>
        <taxon>Musaceae</taxon>
        <taxon>Ensete</taxon>
    </lineage>
</organism>
<dbReference type="GO" id="GO:0003677">
    <property type="term" value="F:DNA binding"/>
    <property type="evidence" value="ECO:0007669"/>
    <property type="project" value="UniProtKB-KW"/>
</dbReference>
<evidence type="ECO:0000256" key="1">
    <source>
        <dbReference type="ARBA" id="ARBA00023015"/>
    </source>
</evidence>
<accession>A0A426XHM8</accession>
<dbReference type="PANTHER" id="PTHR31744:SF4">
    <property type="entry name" value="NAC TRANSCRIPTION FACTOR"/>
    <property type="match status" value="1"/>
</dbReference>
<name>A0A426XHM8_ENSVE</name>
<dbReference type="InterPro" id="IPR003441">
    <property type="entry name" value="NAC-dom"/>
</dbReference>
<dbReference type="PROSITE" id="PS51005">
    <property type="entry name" value="NAC"/>
    <property type="match status" value="1"/>
</dbReference>
<reference evidence="7 8" key="1">
    <citation type="journal article" date="2014" name="Agronomy (Basel)">
        <title>A Draft Genome Sequence for Ensete ventricosum, the Drought-Tolerant Tree Against Hunger.</title>
        <authorList>
            <person name="Harrison J."/>
            <person name="Moore K.A."/>
            <person name="Paszkiewicz K."/>
            <person name="Jones T."/>
            <person name="Grant M."/>
            <person name="Ambacheew D."/>
            <person name="Muzemil S."/>
            <person name="Studholme D.J."/>
        </authorList>
    </citation>
    <scope>NUCLEOTIDE SEQUENCE [LARGE SCALE GENOMIC DNA]</scope>
</reference>
<keyword evidence="1" id="KW-0805">Transcription regulation</keyword>
<evidence type="ECO:0000259" key="6">
    <source>
        <dbReference type="PROSITE" id="PS51005"/>
    </source>
</evidence>
<gene>
    <name evidence="7" type="ORF">B296_00035121</name>
</gene>
<sequence>MTAKRSESEGSSDDGGRRGQQQCRLQLRCNFVAVNGVSCSKGVVAIGGRWTAVCTAVAEEGSSGMEREMAIVIHGSFQVNRPSLLIVLSSSDLMLSCVLGYVVDVAKLGADEWYFFSFRDRKYTTGSRTNRATRSGYWKATGKDRTVNEPRTHAMVGMRKTLVFYGGRAPNGIKTGWVMHEFRMETPHSPPTEDWVLCRVFNKRKGEAEHENTGSSSPTLRSSSSPLDLLTPDVCHEQLGSSFSTLPQQEDSSSNPSMNMAMLQCNLLDFPQEIMGSTAMVGMSSRCEAEIGCLMELGFGHDFGEAGMARLDATASFWMDKSD</sequence>
<evidence type="ECO:0000313" key="8">
    <source>
        <dbReference type="Proteomes" id="UP000287651"/>
    </source>
</evidence>
<feature type="domain" description="NAC" evidence="6">
    <location>
        <begin position="58"/>
        <end position="203"/>
    </location>
</feature>
<dbReference type="Gene3D" id="2.170.150.80">
    <property type="entry name" value="NAC domain"/>
    <property type="match status" value="1"/>
</dbReference>
<dbReference type="Pfam" id="PF02365">
    <property type="entry name" value="NAM"/>
    <property type="match status" value="1"/>
</dbReference>
<keyword evidence="4" id="KW-0539">Nucleus</keyword>
<keyword evidence="3" id="KW-0804">Transcription</keyword>
<dbReference type="EMBL" id="AMZH03020608">
    <property type="protein sequence ID" value="RRT39009.1"/>
    <property type="molecule type" value="Genomic_DNA"/>
</dbReference>